<dbReference type="Gene3D" id="2.60.120.380">
    <property type="match status" value="2"/>
</dbReference>
<reference evidence="2 3" key="1">
    <citation type="submission" date="2016-09" db="EMBL/GenBank/DDBJ databases">
        <title>Pseudoalteromonas amylolytica sp. nov., isolated from the surface seawater.</title>
        <authorList>
            <person name="Wu Y.-H."/>
            <person name="Cheng H."/>
            <person name="Jin X.-B."/>
            <person name="Wang C.-S."/>
            <person name="Xu X.-W."/>
        </authorList>
    </citation>
    <scope>NUCLEOTIDE SEQUENCE [LARGE SCALE GENOMIC DNA]</scope>
    <source>
        <strain evidence="2 3">JW1</strain>
    </source>
</reference>
<protein>
    <recommendedName>
        <fullName evidence="4">Peptidase C-terminal archaeal/bacterial domain-containing protein</fullName>
    </recommendedName>
</protein>
<dbReference type="RefSeq" id="WP_070982874.1">
    <property type="nucleotide sequence ID" value="NZ_MKJU01000004.1"/>
</dbReference>
<dbReference type="Proteomes" id="UP000179786">
    <property type="component" value="Unassembled WGS sequence"/>
</dbReference>
<dbReference type="EMBL" id="MKJU01000004">
    <property type="protein sequence ID" value="OHU93169.1"/>
    <property type="molecule type" value="Genomic_DNA"/>
</dbReference>
<feature type="chain" id="PRO_5010379681" description="Peptidase C-terminal archaeal/bacterial domain-containing protein" evidence="1">
    <location>
        <begin position="22"/>
        <end position="451"/>
    </location>
</feature>
<dbReference type="AlphaFoldDB" id="A0A1S1N144"/>
<keyword evidence="1" id="KW-0732">Signal</keyword>
<evidence type="ECO:0000313" key="3">
    <source>
        <dbReference type="Proteomes" id="UP000179786"/>
    </source>
</evidence>
<dbReference type="OrthoDB" id="5901060at2"/>
<sequence>MKKTMALLSTAALTSALCAHAQVSSEDLNLKPAGEVKLSKKSPTFNTSKKLNKKAVYSTANTEVSTASITPQCPTLATGNLYTLSGLNAGDTACYHFEITARSKTTALLLNQETGNNIDLSIIRHNADNTYTALGTSNNTGNADETVVVLTEPGHYYWFMEAQESTGAAFNFGAAVATSLDDYEFNDTAATATVLADKQHKISANMDSATDIDIYKFTSVRGQDVLLNFSDNNSDEWIAEYYSAGWQPFIKNADNTLGNLQPNQEIYVRVRPNLALPVNPNNQYTLTLGSKVVSASNHYVSGESNVNRVPYSSFISGLPYATTQAYRKLTWGITLKDSTGQPVEGATAVLKFDQDIREPENLIVYTDYEAVSNSAGVVSGTVNLGSCYSDLTLRHTEYSFGYKNIWDTDLVYGVWRMEVPHSVGLGVGGDNVEYVWFGHLCDQDLVSSTPS</sequence>
<evidence type="ECO:0008006" key="4">
    <source>
        <dbReference type="Google" id="ProtNLM"/>
    </source>
</evidence>
<name>A0A1S1N144_9GAMM</name>
<accession>A0A1S1N144</accession>
<gene>
    <name evidence="2" type="ORF">BET10_02370</name>
</gene>
<evidence type="ECO:0000313" key="2">
    <source>
        <dbReference type="EMBL" id="OHU93169.1"/>
    </source>
</evidence>
<proteinExistence type="predicted"/>
<evidence type="ECO:0000256" key="1">
    <source>
        <dbReference type="SAM" id="SignalP"/>
    </source>
</evidence>
<feature type="signal peptide" evidence="1">
    <location>
        <begin position="1"/>
        <end position="21"/>
    </location>
</feature>
<organism evidence="2 3">
    <name type="scientific">Pseudoalteromonas amylolytica</name>
    <dbReference type="NCBI Taxonomy" id="1859457"/>
    <lineage>
        <taxon>Bacteria</taxon>
        <taxon>Pseudomonadati</taxon>
        <taxon>Pseudomonadota</taxon>
        <taxon>Gammaproteobacteria</taxon>
        <taxon>Alteromonadales</taxon>
        <taxon>Pseudoalteromonadaceae</taxon>
        <taxon>Pseudoalteromonas</taxon>
    </lineage>
</organism>
<keyword evidence="3" id="KW-1185">Reference proteome</keyword>
<comment type="caution">
    <text evidence="2">The sequence shown here is derived from an EMBL/GenBank/DDBJ whole genome shotgun (WGS) entry which is preliminary data.</text>
</comment>